<evidence type="ECO:0000313" key="2">
    <source>
        <dbReference type="Proteomes" id="UP001528411"/>
    </source>
</evidence>
<sequence>MTDDMPSNRDKFKSALESIERPIRGLIKEYNKPFTQWRQTKTDAHEALKLENFCMAEFDQFNRIMVLPN</sequence>
<keyword evidence="2" id="KW-1185">Reference proteome</keyword>
<protein>
    <submittedName>
        <fullName evidence="1">Uncharacterized protein</fullName>
    </submittedName>
</protein>
<accession>A0ABT5FCS8</accession>
<reference evidence="1 2" key="1">
    <citation type="submission" date="2023-01" db="EMBL/GenBank/DDBJ databases">
        <title>Psychrosphaera sp. nov., isolated from marine algae.</title>
        <authorList>
            <person name="Bayburt H."/>
            <person name="Choi B.J."/>
            <person name="Kim J.M."/>
            <person name="Choi D.G."/>
            <person name="Jeon C.O."/>
        </authorList>
    </citation>
    <scope>NUCLEOTIDE SEQUENCE [LARGE SCALE GENOMIC DNA]</scope>
    <source>
        <strain evidence="1 2">G1-22</strain>
    </source>
</reference>
<comment type="caution">
    <text evidence="1">The sequence shown here is derived from an EMBL/GenBank/DDBJ whole genome shotgun (WGS) entry which is preliminary data.</text>
</comment>
<dbReference type="EMBL" id="JAQOMS010000002">
    <property type="protein sequence ID" value="MDC2888397.1"/>
    <property type="molecule type" value="Genomic_DNA"/>
</dbReference>
<evidence type="ECO:0000313" key="1">
    <source>
        <dbReference type="EMBL" id="MDC2888397.1"/>
    </source>
</evidence>
<name>A0ABT5FCS8_9GAMM</name>
<proteinExistence type="predicted"/>
<gene>
    <name evidence="1" type="ORF">PN838_06000</name>
</gene>
<organism evidence="1 2">
    <name type="scientific">Psychrosphaera algicola</name>
    <dbReference type="NCBI Taxonomy" id="3023714"/>
    <lineage>
        <taxon>Bacteria</taxon>
        <taxon>Pseudomonadati</taxon>
        <taxon>Pseudomonadota</taxon>
        <taxon>Gammaproteobacteria</taxon>
        <taxon>Alteromonadales</taxon>
        <taxon>Pseudoalteromonadaceae</taxon>
        <taxon>Psychrosphaera</taxon>
    </lineage>
</organism>
<dbReference type="Proteomes" id="UP001528411">
    <property type="component" value="Unassembled WGS sequence"/>
</dbReference>
<dbReference type="RefSeq" id="WP_272180025.1">
    <property type="nucleotide sequence ID" value="NZ_JAQOMS010000002.1"/>
</dbReference>